<evidence type="ECO:0000313" key="5">
    <source>
        <dbReference type="EMBL" id="GJM92088.1"/>
    </source>
</evidence>
<evidence type="ECO:0000256" key="3">
    <source>
        <dbReference type="SAM" id="MobiDB-lite"/>
    </source>
</evidence>
<keyword evidence="1 2" id="KW-0694">RNA-binding</keyword>
<dbReference type="SUPFAM" id="SSF54928">
    <property type="entry name" value="RNA-binding domain, RBD"/>
    <property type="match status" value="1"/>
</dbReference>
<dbReference type="InterPro" id="IPR000504">
    <property type="entry name" value="RRM_dom"/>
</dbReference>
<feature type="domain" description="RRM" evidence="4">
    <location>
        <begin position="116"/>
        <end position="194"/>
    </location>
</feature>
<comment type="caution">
    <text evidence="5">The sequence shown here is derived from an EMBL/GenBank/DDBJ whole genome shotgun (WGS) entry which is preliminary data.</text>
</comment>
<reference evidence="5" key="2">
    <citation type="submission" date="2021-12" db="EMBL/GenBank/DDBJ databases">
        <title>Resequencing data analysis of finger millet.</title>
        <authorList>
            <person name="Hatakeyama M."/>
            <person name="Aluri S."/>
            <person name="Balachadran M.T."/>
            <person name="Sivarajan S.R."/>
            <person name="Poveda L."/>
            <person name="Shimizu-Inatsugi R."/>
            <person name="Schlapbach R."/>
            <person name="Sreeman S.M."/>
            <person name="Shimizu K.K."/>
        </authorList>
    </citation>
    <scope>NUCLEOTIDE SEQUENCE</scope>
</reference>
<dbReference type="PROSITE" id="PS50102">
    <property type="entry name" value="RRM"/>
    <property type="match status" value="1"/>
</dbReference>
<dbReference type="EMBL" id="BQKI01000004">
    <property type="protein sequence ID" value="GJM92088.1"/>
    <property type="molecule type" value="Genomic_DNA"/>
</dbReference>
<dbReference type="GO" id="GO:0003723">
    <property type="term" value="F:RNA binding"/>
    <property type="evidence" value="ECO:0007669"/>
    <property type="project" value="UniProtKB-UniRule"/>
</dbReference>
<keyword evidence="6" id="KW-1185">Reference proteome</keyword>
<name>A0AAV5C2Z1_ELECO</name>
<accession>A0AAV5C2Z1</accession>
<dbReference type="Pfam" id="PF00076">
    <property type="entry name" value="RRM_1"/>
    <property type="match status" value="1"/>
</dbReference>
<dbReference type="InterPro" id="IPR035979">
    <property type="entry name" value="RBD_domain_sf"/>
</dbReference>
<gene>
    <name evidence="5" type="primary">ga08516</name>
    <name evidence="5" type="ORF">PR202_ga08516</name>
</gene>
<feature type="region of interest" description="Disordered" evidence="3">
    <location>
        <begin position="1"/>
        <end position="67"/>
    </location>
</feature>
<organism evidence="5 6">
    <name type="scientific">Eleusine coracana subsp. coracana</name>
    <dbReference type="NCBI Taxonomy" id="191504"/>
    <lineage>
        <taxon>Eukaryota</taxon>
        <taxon>Viridiplantae</taxon>
        <taxon>Streptophyta</taxon>
        <taxon>Embryophyta</taxon>
        <taxon>Tracheophyta</taxon>
        <taxon>Spermatophyta</taxon>
        <taxon>Magnoliopsida</taxon>
        <taxon>Liliopsida</taxon>
        <taxon>Poales</taxon>
        <taxon>Poaceae</taxon>
        <taxon>PACMAD clade</taxon>
        <taxon>Chloridoideae</taxon>
        <taxon>Cynodonteae</taxon>
        <taxon>Eleusininae</taxon>
        <taxon>Eleusine</taxon>
    </lineage>
</organism>
<proteinExistence type="predicted"/>
<dbReference type="Gene3D" id="3.30.70.330">
    <property type="match status" value="1"/>
</dbReference>
<dbReference type="CDD" id="cd21608">
    <property type="entry name" value="RRM2_NsCP33_like"/>
    <property type="match status" value="1"/>
</dbReference>
<dbReference type="Proteomes" id="UP001054889">
    <property type="component" value="Unassembled WGS sequence"/>
</dbReference>
<evidence type="ECO:0000256" key="2">
    <source>
        <dbReference type="PROSITE-ProRule" id="PRU00176"/>
    </source>
</evidence>
<dbReference type="AlphaFoldDB" id="A0AAV5C2Z1"/>
<protein>
    <recommendedName>
        <fullName evidence="4">RRM domain-containing protein</fullName>
    </recommendedName>
</protein>
<dbReference type="SMART" id="SM00360">
    <property type="entry name" value="RRM"/>
    <property type="match status" value="1"/>
</dbReference>
<evidence type="ECO:0000259" key="4">
    <source>
        <dbReference type="PROSITE" id="PS50102"/>
    </source>
</evidence>
<sequence length="239" mass="25198">MSPAALSRSTERHNSARDSMMLLHTAMDRGRGSAGRRRRGSARGQRNAHGSDALAAGGSDEARDLRKERSEKGQRLDLWVQQWGGLDAYCSYAIPAVLFVYYLVYTNVYAGTIGAYDISVLGLAWGTDDQSLKEAFNGFGEVTEARVIVERETGRSRGFGFVSFANSENAQAAMEAMDGKELNGRSVRVNLANERPAGPRGGGGYGGGGGYNGGGGYGGGYGGGSGYGGNQSYGGQDSY</sequence>
<evidence type="ECO:0000313" key="6">
    <source>
        <dbReference type="Proteomes" id="UP001054889"/>
    </source>
</evidence>
<dbReference type="InterPro" id="IPR012677">
    <property type="entry name" value="Nucleotide-bd_a/b_plait_sf"/>
</dbReference>
<dbReference type="PANTHER" id="PTHR48027">
    <property type="entry name" value="HETEROGENEOUS NUCLEAR RIBONUCLEOPROTEIN 87F-RELATED"/>
    <property type="match status" value="1"/>
</dbReference>
<dbReference type="InterPro" id="IPR052462">
    <property type="entry name" value="SLIRP/GR-RBP-like"/>
</dbReference>
<reference evidence="5" key="1">
    <citation type="journal article" date="2018" name="DNA Res.">
        <title>Multiple hybrid de novo genome assembly of finger millet, an orphan allotetraploid crop.</title>
        <authorList>
            <person name="Hatakeyama M."/>
            <person name="Aluri S."/>
            <person name="Balachadran M.T."/>
            <person name="Sivarajan S.R."/>
            <person name="Patrignani A."/>
            <person name="Gruter S."/>
            <person name="Poveda L."/>
            <person name="Shimizu-Inatsugi R."/>
            <person name="Baeten J."/>
            <person name="Francoijs K.J."/>
            <person name="Nataraja K.N."/>
            <person name="Reddy Y.A.N."/>
            <person name="Phadnis S."/>
            <person name="Ravikumar R.L."/>
            <person name="Schlapbach R."/>
            <person name="Sreeman S.M."/>
            <person name="Shimizu K.K."/>
        </authorList>
    </citation>
    <scope>NUCLEOTIDE SEQUENCE</scope>
</reference>
<dbReference type="InterPro" id="IPR048289">
    <property type="entry name" value="RRM2_NsCP33-like"/>
</dbReference>
<evidence type="ECO:0000256" key="1">
    <source>
        <dbReference type="ARBA" id="ARBA00022884"/>
    </source>
</evidence>